<dbReference type="EMBL" id="JACEIK010000349">
    <property type="protein sequence ID" value="MCD7455498.1"/>
    <property type="molecule type" value="Genomic_DNA"/>
</dbReference>
<feature type="compositionally biased region" description="Basic and acidic residues" evidence="1">
    <location>
        <begin position="42"/>
        <end position="58"/>
    </location>
</feature>
<feature type="compositionally biased region" description="Polar residues" evidence="1">
    <location>
        <begin position="87"/>
        <end position="99"/>
    </location>
</feature>
<feature type="compositionally biased region" description="Polar residues" evidence="1">
    <location>
        <begin position="59"/>
        <end position="79"/>
    </location>
</feature>
<evidence type="ECO:0000313" key="3">
    <source>
        <dbReference type="Proteomes" id="UP000823775"/>
    </source>
</evidence>
<evidence type="ECO:0000313" key="2">
    <source>
        <dbReference type="EMBL" id="MCD7455498.1"/>
    </source>
</evidence>
<name>A0ABS8S9I8_DATST</name>
<keyword evidence="3" id="KW-1185">Reference proteome</keyword>
<gene>
    <name evidence="2" type="ORF">HAX54_028396</name>
</gene>
<sequence>MKIEPSELMEKLVDEEQGTYILEVVDPEGRNLPHLKKIPNKMPKDEENSMDLTKENLDQGRTSPWRSQSGAQSEATSHNGARPASCGCQTEIFSKSQPF</sequence>
<feature type="region of interest" description="Disordered" evidence="1">
    <location>
        <begin position="31"/>
        <end position="99"/>
    </location>
</feature>
<dbReference type="Proteomes" id="UP000823775">
    <property type="component" value="Unassembled WGS sequence"/>
</dbReference>
<evidence type="ECO:0000256" key="1">
    <source>
        <dbReference type="SAM" id="MobiDB-lite"/>
    </source>
</evidence>
<comment type="caution">
    <text evidence="2">The sequence shown here is derived from an EMBL/GenBank/DDBJ whole genome shotgun (WGS) entry which is preliminary data.</text>
</comment>
<proteinExistence type="predicted"/>
<protein>
    <submittedName>
        <fullName evidence="2">Uncharacterized protein</fullName>
    </submittedName>
</protein>
<reference evidence="2 3" key="1">
    <citation type="journal article" date="2021" name="BMC Genomics">
        <title>Datura genome reveals duplications of psychoactive alkaloid biosynthetic genes and high mutation rate following tissue culture.</title>
        <authorList>
            <person name="Rajewski A."/>
            <person name="Carter-House D."/>
            <person name="Stajich J."/>
            <person name="Litt A."/>
        </authorList>
    </citation>
    <scope>NUCLEOTIDE SEQUENCE [LARGE SCALE GENOMIC DNA]</scope>
    <source>
        <strain evidence="2">AR-01</strain>
    </source>
</reference>
<organism evidence="2 3">
    <name type="scientific">Datura stramonium</name>
    <name type="common">Jimsonweed</name>
    <name type="synonym">Common thornapple</name>
    <dbReference type="NCBI Taxonomy" id="4076"/>
    <lineage>
        <taxon>Eukaryota</taxon>
        <taxon>Viridiplantae</taxon>
        <taxon>Streptophyta</taxon>
        <taxon>Embryophyta</taxon>
        <taxon>Tracheophyta</taxon>
        <taxon>Spermatophyta</taxon>
        <taxon>Magnoliopsida</taxon>
        <taxon>eudicotyledons</taxon>
        <taxon>Gunneridae</taxon>
        <taxon>Pentapetalae</taxon>
        <taxon>asterids</taxon>
        <taxon>lamiids</taxon>
        <taxon>Solanales</taxon>
        <taxon>Solanaceae</taxon>
        <taxon>Solanoideae</taxon>
        <taxon>Datureae</taxon>
        <taxon>Datura</taxon>
    </lineage>
</organism>
<accession>A0ABS8S9I8</accession>